<proteinExistence type="inferred from homology"/>
<sequence length="325" mass="32663">MARCGHPARRLVAVPSQERELFMSTVVSTARRSGLISLIAAGILWGTGGLLGALLGRATGLAPIAVAACRLGTGGLLLILTLIVTRRPMPRNRLAWRRIGAIAALAGWFQMCYFGAVAASSVSLATLITIGMSPVFVAVLEQLTGRRALDRRRVATIGLALSGLTLLVGGPATGSAAGLLLGAALAAAAAAGFAIMTLISADPVDGLEPMTTTALGFTGGAVLLAPLAASTGLSFTVTPTSIALLLALGLFPTAAAYSLYFHGLPAAGPGTTAAMALLEPLTGTILAAVILGDRLRPLALVGAALLVAALLLAARAASDIEEMEG</sequence>
<keyword evidence="3 6" id="KW-0812">Transmembrane</keyword>
<feature type="transmembrane region" description="Helical" evidence="6">
    <location>
        <begin position="61"/>
        <end position="84"/>
    </location>
</feature>
<feature type="transmembrane region" description="Helical" evidence="6">
    <location>
        <begin position="152"/>
        <end position="170"/>
    </location>
</feature>
<comment type="similarity">
    <text evidence="2">Belongs to the EamA transporter family.</text>
</comment>
<dbReference type="InterPro" id="IPR037185">
    <property type="entry name" value="EmrE-like"/>
</dbReference>
<dbReference type="KEGG" id="nah:F5544_27675"/>
<feature type="transmembrane region" description="Helical" evidence="6">
    <location>
        <begin position="122"/>
        <end position="140"/>
    </location>
</feature>
<evidence type="ECO:0000256" key="6">
    <source>
        <dbReference type="SAM" id="Phobius"/>
    </source>
</evidence>
<dbReference type="Pfam" id="PF00892">
    <property type="entry name" value="EamA"/>
    <property type="match status" value="2"/>
</dbReference>
<feature type="transmembrane region" description="Helical" evidence="6">
    <location>
        <begin position="241"/>
        <end position="261"/>
    </location>
</feature>
<gene>
    <name evidence="8" type="ORF">F5544_27675</name>
</gene>
<evidence type="ECO:0000256" key="1">
    <source>
        <dbReference type="ARBA" id="ARBA00004141"/>
    </source>
</evidence>
<evidence type="ECO:0000313" key="9">
    <source>
        <dbReference type="Proteomes" id="UP000503540"/>
    </source>
</evidence>
<dbReference type="EMBL" id="CP046172">
    <property type="protein sequence ID" value="QIS13388.1"/>
    <property type="molecule type" value="Genomic_DNA"/>
</dbReference>
<evidence type="ECO:0000256" key="2">
    <source>
        <dbReference type="ARBA" id="ARBA00007362"/>
    </source>
</evidence>
<dbReference type="GO" id="GO:0016020">
    <property type="term" value="C:membrane"/>
    <property type="evidence" value="ECO:0007669"/>
    <property type="project" value="UniProtKB-SubCell"/>
</dbReference>
<evidence type="ECO:0000256" key="3">
    <source>
        <dbReference type="ARBA" id="ARBA00022692"/>
    </source>
</evidence>
<reference evidence="8 9" key="1">
    <citation type="journal article" date="2019" name="ACS Chem. Biol.">
        <title>Identification and Mobilization of a Cryptic Antibiotic Biosynthesis Gene Locus from a Human-Pathogenic Nocardia Isolate.</title>
        <authorList>
            <person name="Herisse M."/>
            <person name="Ishida K."/>
            <person name="Porter J.L."/>
            <person name="Howden B."/>
            <person name="Hertweck C."/>
            <person name="Stinear T.P."/>
            <person name="Pidot S.J."/>
        </authorList>
    </citation>
    <scope>NUCLEOTIDE SEQUENCE [LARGE SCALE GENOMIC DNA]</scope>
    <source>
        <strain evidence="8 9">AUSMDU00012717</strain>
    </source>
</reference>
<name>A0A6G9YJM6_9NOCA</name>
<dbReference type="Proteomes" id="UP000503540">
    <property type="component" value="Chromosome"/>
</dbReference>
<dbReference type="AlphaFoldDB" id="A0A6G9YJM6"/>
<dbReference type="InterPro" id="IPR050638">
    <property type="entry name" value="AA-Vitamin_Transporters"/>
</dbReference>
<protein>
    <submittedName>
        <fullName evidence="8">EamA family transporter</fullName>
    </submittedName>
</protein>
<feature type="domain" description="EamA" evidence="7">
    <location>
        <begin position="33"/>
        <end position="168"/>
    </location>
</feature>
<comment type="subcellular location">
    <subcellularLocation>
        <location evidence="1">Membrane</location>
        <topology evidence="1">Multi-pass membrane protein</topology>
    </subcellularLocation>
</comment>
<feature type="transmembrane region" description="Helical" evidence="6">
    <location>
        <begin position="298"/>
        <end position="317"/>
    </location>
</feature>
<feature type="transmembrane region" description="Helical" evidence="6">
    <location>
        <begin position="273"/>
        <end position="292"/>
    </location>
</feature>
<keyword evidence="4 6" id="KW-1133">Transmembrane helix</keyword>
<accession>A0A6G9YJM6</accession>
<evidence type="ECO:0000256" key="4">
    <source>
        <dbReference type="ARBA" id="ARBA00022989"/>
    </source>
</evidence>
<dbReference type="PANTHER" id="PTHR32322">
    <property type="entry name" value="INNER MEMBRANE TRANSPORTER"/>
    <property type="match status" value="1"/>
</dbReference>
<evidence type="ECO:0000256" key="5">
    <source>
        <dbReference type="ARBA" id="ARBA00023136"/>
    </source>
</evidence>
<keyword evidence="9" id="KW-1185">Reference proteome</keyword>
<feature type="domain" description="EamA" evidence="7">
    <location>
        <begin position="181"/>
        <end position="313"/>
    </location>
</feature>
<feature type="transmembrane region" description="Helical" evidence="6">
    <location>
        <begin position="176"/>
        <end position="201"/>
    </location>
</feature>
<dbReference type="InterPro" id="IPR000620">
    <property type="entry name" value="EamA_dom"/>
</dbReference>
<feature type="transmembrane region" description="Helical" evidence="6">
    <location>
        <begin position="35"/>
        <end position="55"/>
    </location>
</feature>
<keyword evidence="5 6" id="KW-0472">Membrane</keyword>
<dbReference type="SUPFAM" id="SSF103481">
    <property type="entry name" value="Multidrug resistance efflux transporter EmrE"/>
    <property type="match status" value="2"/>
</dbReference>
<evidence type="ECO:0000259" key="7">
    <source>
        <dbReference type="Pfam" id="PF00892"/>
    </source>
</evidence>
<dbReference type="PANTHER" id="PTHR32322:SF2">
    <property type="entry name" value="EAMA DOMAIN-CONTAINING PROTEIN"/>
    <property type="match status" value="1"/>
</dbReference>
<organism evidence="8 9">
    <name type="scientific">Nocardia arthritidis</name>
    <dbReference type="NCBI Taxonomy" id="228602"/>
    <lineage>
        <taxon>Bacteria</taxon>
        <taxon>Bacillati</taxon>
        <taxon>Actinomycetota</taxon>
        <taxon>Actinomycetes</taxon>
        <taxon>Mycobacteriales</taxon>
        <taxon>Nocardiaceae</taxon>
        <taxon>Nocardia</taxon>
    </lineage>
</organism>
<evidence type="ECO:0000313" key="8">
    <source>
        <dbReference type="EMBL" id="QIS13388.1"/>
    </source>
</evidence>
<feature type="transmembrane region" description="Helical" evidence="6">
    <location>
        <begin position="213"/>
        <end position="235"/>
    </location>
</feature>